<evidence type="ECO:0000256" key="4">
    <source>
        <dbReference type="ARBA" id="ARBA00022695"/>
    </source>
</evidence>
<dbReference type="InterPro" id="IPR043502">
    <property type="entry name" value="DNA/RNA_pol_sf"/>
</dbReference>
<dbReference type="InterPro" id="IPR000605">
    <property type="entry name" value="Helicase_SF3_ssDNA/RNA_vir"/>
</dbReference>
<evidence type="ECO:0000256" key="3">
    <source>
        <dbReference type="ARBA" id="ARBA00022679"/>
    </source>
</evidence>
<dbReference type="InterPro" id="IPR001205">
    <property type="entry name" value="RNA-dir_pol_C"/>
</dbReference>
<keyword evidence="7" id="KW-0788">Thiol protease</keyword>
<feature type="region of interest" description="Disordered" evidence="10">
    <location>
        <begin position="115"/>
        <end position="134"/>
    </location>
</feature>
<dbReference type="GO" id="GO:0005524">
    <property type="term" value="F:ATP binding"/>
    <property type="evidence" value="ECO:0007669"/>
    <property type="project" value="UniProtKB-KW"/>
</dbReference>
<evidence type="ECO:0000259" key="12">
    <source>
        <dbReference type="PROSITE" id="PS51874"/>
    </source>
</evidence>
<sequence length="2039" mass="231610">MGSQTSKHSEGGSSRVCLDCNPHGNTGPPDPRLSPDNLESGLAIVAGLLSKLKPVNVTSLLTELYYCSDWKDATAIVVRILELYDLLWITPSMITGGLDALVALFVSISPYAVSGEKGPPKMETNADSSSHTTPREAADFEFRDQGVLITDQLKYDRFVKFFENLGLKEVAANLPNLSKVGSFVVTLGSLILAMVFGTDMFENKQKKMANTINQLGQTFRSLTFIDLGWNKLSGLVSDFMCKVLGCASIDEDNPVAVALIKQALELEQRIKDLEVRMMLDPAEMILDQQVMAKIREESKRLCDLVTKFSVQKQNLGNAKVVINRLELKLKELWKLECDLISSYCSKMEPITIWLHGDYGVGKSRLVAYIVAELGRLMGIDLTVYYRNPLEEFWSGYVGQHVTVYDDVGNVVEEKDLIELINIYTNATYQLPMADLSEKGRIFSSQILILCSNHRDIDKSTTMRGLIATQRRRDFLVEVTNTAVATYKTTHGKPPPEDHKLWKADFTHLTLKTEGPEKKYRDKFKSEKLTPNDLIRRMHELWVLRRAAFKQHVETIKARLVASGVVNQAISKCKIVQISGPTGIGKTTLLQEIRKILPSATYMSGADLLAMKDNNPCGVVLLDDVSVSPEIAERFRTFAVAAYDNPSRQECIIYTCNPELMTFNSSQQRMELSRRISERWDFSWKTKHFVMTYDHNDLKKRPDDFEKLVRIRSGDPDSDYLQWPVFTFAEAVKAISSLPDPIVMDDVLVARMLTIGQVIPDFSFSLNGSIDEFEEAVGGAKTVKKLISSYSKFKSLCDISLLDMQKHASLLTKLTALITDTGGRKFRTWTELFNFLATSRPAIDMEEVVKIMTPEGDFVIGTDSKKLVVFKVDERIAQPLHTELTADMERIYKMQKSYVEKTGTFLEEMRGTITLTSRWNDLPELLKGLLCLGTYAASWSVAVFAGIYNYRRIAASAAGLDIIRSALKNGLLIDGVYDEAQKLPYEYRHFDEEQDDPSKHTRKPNVAPGRTGRRDMRPEQDDRSELTRKATRAPKTATRSMQRETDDKLHTRVKDSKAPVKHPPRQMQLETTKLDLRRLFSPSQALSVTIDRLPEQPEEEEQDFHLQMAEFEPQQTLDQNALELSRLVGKNLVQIANKNGVHIVWGLMIEGHVGVTVNHAFAPGYLDRGHFTCRDLKGNQYFGSTIGSDTTRDVAVFRLSKISRMFPSILRHLPLAQNCKPVDGCAAIMLIAERKITPDFHLVHVKHLVLETLKTAPGENNGYLFSGATEIMKSVSPVGTVGGDCGSPLILTNVDHMYKLVGIHKRASVGQGFAADIYQEDFHDFLMKRQTNPRLHFLKWEKVTMFPEPEQIGNVEYVGEAEPPNYQTTKTSYWRSPLSPPFIPICHEPTVLSNQDARIPEDFLEDIRYASLKKWTTPLIQNFDRELMLEAMEEIIEHRQGLALASGKRVKVLTKTEAINRCSEFDVSNPINRASSAGYCWKNMVKTPGKHEFFKFDAENGIHRINMETDCGQKLNHAIDEMINHCRRGEQIGVIFQTALKDEVRPIHRVRKTPETRAFTPAPIHYLIMHRMYFHGAIALLRELRHSTSVKIGIDPMSAEWDFMVRKCLSYNTKGCAGDFHHFDGEVHPAVCAFPSAVYRSIYYVCDPQCTPEDDLIRQEIARADSKPVIQLNTELVQFKKGVHSGKPSTGDDDSLINEFYLLYSWKVLCKKLKHPRKMRAMSQWLANVCAILFGDDNEFHPREEVIGWYNLRTVAEVLKEHLGVILLNSDKTTELKEYSHFLELEFLKRHHRLIGDRFVGVYTYKTFSKALHWMNTGPRHYYDRDEGQFCFKPESVVNTAHWALREAVLVGGEFFSELYAHFAKVFSQFQLPNNLPTLTSLCIEFGLPVTIVRGLKHPEMQHIFEVVEESTQVANVVRVHRGTFYHYGVQVGLDVYHLNSDEDVLLTGEFSGFTEMKVSSVAEFRTDGVLEVCNLMADKFKPLPYPKILQQIELYEGEVIPFDIFQFNCEHFAHLLVYGISYSFQISDFYKPILKAAFF</sequence>
<dbReference type="PROSITE" id="PS51874">
    <property type="entry name" value="PCV_3C_PRO"/>
    <property type="match status" value="1"/>
</dbReference>
<protein>
    <recommendedName>
        <fullName evidence="15">RNA-directed RNA polymerase</fullName>
    </recommendedName>
</protein>
<dbReference type="Pfam" id="PF04970">
    <property type="entry name" value="LRAT"/>
    <property type="match status" value="1"/>
</dbReference>
<feature type="region of interest" description="Disordered" evidence="10">
    <location>
        <begin position="989"/>
        <end position="1062"/>
    </location>
</feature>
<dbReference type="GO" id="GO:0003724">
    <property type="term" value="F:RNA helicase activity"/>
    <property type="evidence" value="ECO:0007669"/>
    <property type="project" value="InterPro"/>
</dbReference>
<dbReference type="Gene3D" id="1.20.960.20">
    <property type="match status" value="1"/>
</dbReference>
<dbReference type="InterPro" id="IPR043128">
    <property type="entry name" value="Rev_trsase/Diguanyl_cyclase"/>
</dbReference>
<evidence type="ECO:0000259" key="13">
    <source>
        <dbReference type="PROSITE" id="PS51934"/>
    </source>
</evidence>
<keyword evidence="8" id="KW-0067">ATP-binding</keyword>
<keyword evidence="2" id="KW-0645">Protease</keyword>
<name>A0A6M9Z7E0_9VIRU</name>
<evidence type="ECO:0008006" key="15">
    <source>
        <dbReference type="Google" id="ProtNLM"/>
    </source>
</evidence>
<dbReference type="GO" id="GO:0003723">
    <property type="term" value="F:RNA binding"/>
    <property type="evidence" value="ECO:0007669"/>
    <property type="project" value="InterPro"/>
</dbReference>
<accession>A0A6M9Z7E0</accession>
<keyword evidence="6" id="KW-0378">Hydrolase</keyword>
<dbReference type="GO" id="GO:0006351">
    <property type="term" value="P:DNA-templated transcription"/>
    <property type="evidence" value="ECO:0007669"/>
    <property type="project" value="InterPro"/>
</dbReference>
<dbReference type="Pfam" id="PF00680">
    <property type="entry name" value="RdRP_1"/>
    <property type="match status" value="1"/>
</dbReference>
<keyword evidence="9" id="KW-0693">Viral RNA replication</keyword>
<evidence type="ECO:0000256" key="7">
    <source>
        <dbReference type="ARBA" id="ARBA00022807"/>
    </source>
</evidence>
<feature type="domain" description="LRAT" evidence="13">
    <location>
        <begin position="1916"/>
        <end position="2025"/>
    </location>
</feature>
<dbReference type="Pfam" id="PF00910">
    <property type="entry name" value="RNA_helicase"/>
    <property type="match status" value="1"/>
</dbReference>
<keyword evidence="5" id="KW-0547">Nucleotide-binding</keyword>
<dbReference type="InterPro" id="IPR009003">
    <property type="entry name" value="Peptidase_S1_PA"/>
</dbReference>
<dbReference type="PROSITE" id="PS51218">
    <property type="entry name" value="SF3_HELICASE_2"/>
    <property type="match status" value="1"/>
</dbReference>
<reference evidence="14" key="1">
    <citation type="submission" date="2020-01" db="EMBL/GenBank/DDBJ databases">
        <title>Viral genomes from wild and zoo birds in China.</title>
        <authorList>
            <person name="Lu J."/>
            <person name="Shan T."/>
            <person name="Yang S."/>
            <person name="Zhang W."/>
        </authorList>
    </citation>
    <scope>NUCLEOTIDE SEQUENCE</scope>
    <source>
        <strain evidence="14">Brb030urn1</strain>
    </source>
</reference>
<evidence type="ECO:0000256" key="10">
    <source>
        <dbReference type="SAM" id="MobiDB-lite"/>
    </source>
</evidence>
<dbReference type="GO" id="GO:0003968">
    <property type="term" value="F:RNA-directed RNA polymerase activity"/>
    <property type="evidence" value="ECO:0007669"/>
    <property type="project" value="UniProtKB-KW"/>
</dbReference>
<dbReference type="PROSITE" id="PS51934">
    <property type="entry name" value="LRAT"/>
    <property type="match status" value="1"/>
</dbReference>
<dbReference type="CDD" id="cd23169">
    <property type="entry name" value="ps-ssRNAv-Picornavirales"/>
    <property type="match status" value="1"/>
</dbReference>
<evidence type="ECO:0000256" key="2">
    <source>
        <dbReference type="ARBA" id="ARBA00022670"/>
    </source>
</evidence>
<dbReference type="Gene3D" id="3.90.1720.10">
    <property type="entry name" value="endopeptidase domain like (from Nostoc punctiforme)"/>
    <property type="match status" value="1"/>
</dbReference>
<dbReference type="GO" id="GO:0006508">
    <property type="term" value="P:proteolysis"/>
    <property type="evidence" value="ECO:0007669"/>
    <property type="project" value="UniProtKB-KW"/>
</dbReference>
<keyword evidence="4" id="KW-0548">Nucleotidyltransferase</keyword>
<feature type="domain" description="SF3 helicase" evidence="11">
    <location>
        <begin position="326"/>
        <end position="493"/>
    </location>
</feature>
<keyword evidence="3" id="KW-0808">Transferase</keyword>
<dbReference type="InterPro" id="IPR007053">
    <property type="entry name" value="LRAT_dom"/>
</dbReference>
<dbReference type="GO" id="GO:0004197">
    <property type="term" value="F:cysteine-type endopeptidase activity"/>
    <property type="evidence" value="ECO:0007669"/>
    <property type="project" value="InterPro"/>
</dbReference>
<evidence type="ECO:0000256" key="8">
    <source>
        <dbReference type="ARBA" id="ARBA00022840"/>
    </source>
</evidence>
<dbReference type="InterPro" id="IPR044067">
    <property type="entry name" value="PCV_3C_PRO"/>
</dbReference>
<feature type="compositionally biased region" description="Basic and acidic residues" evidence="10">
    <location>
        <begin position="1011"/>
        <end position="1027"/>
    </location>
</feature>
<organism evidence="14">
    <name type="scientific">Picornavirales sp</name>
    <dbReference type="NCBI Taxonomy" id="1955153"/>
    <lineage>
        <taxon>Viruses</taxon>
        <taxon>Riboviria</taxon>
        <taxon>Orthornavirae</taxon>
        <taxon>Pisuviricota</taxon>
        <taxon>Pisoniviricetes</taxon>
        <taxon>Picornavirales</taxon>
    </lineage>
</organism>
<feature type="compositionally biased region" description="Basic and acidic residues" evidence="10">
    <location>
        <begin position="1040"/>
        <end position="1057"/>
    </location>
</feature>
<evidence type="ECO:0000256" key="5">
    <source>
        <dbReference type="ARBA" id="ARBA00022741"/>
    </source>
</evidence>
<proteinExistence type="predicted"/>
<dbReference type="Gene3D" id="3.30.70.270">
    <property type="match status" value="1"/>
</dbReference>
<evidence type="ECO:0000256" key="1">
    <source>
        <dbReference type="ARBA" id="ARBA00022484"/>
    </source>
</evidence>
<dbReference type="InterPro" id="IPR027417">
    <property type="entry name" value="P-loop_NTPase"/>
</dbReference>
<dbReference type="SUPFAM" id="SSF52540">
    <property type="entry name" value="P-loop containing nucleoside triphosphate hydrolases"/>
    <property type="match status" value="1"/>
</dbReference>
<feature type="compositionally biased region" description="Basic and acidic residues" evidence="10">
    <location>
        <begin position="989"/>
        <end position="998"/>
    </location>
</feature>
<dbReference type="InterPro" id="IPR014759">
    <property type="entry name" value="Helicase_SF3_ssRNA_vir"/>
</dbReference>
<evidence type="ECO:0000256" key="9">
    <source>
        <dbReference type="ARBA" id="ARBA00022953"/>
    </source>
</evidence>
<evidence type="ECO:0000259" key="11">
    <source>
        <dbReference type="PROSITE" id="PS51218"/>
    </source>
</evidence>
<evidence type="ECO:0000256" key="6">
    <source>
        <dbReference type="ARBA" id="ARBA00022801"/>
    </source>
</evidence>
<feature type="domain" description="Peptidase C3" evidence="12">
    <location>
        <begin position="1113"/>
        <end position="1321"/>
    </location>
</feature>
<dbReference type="SUPFAM" id="SSF56672">
    <property type="entry name" value="DNA/RNA polymerases"/>
    <property type="match status" value="1"/>
</dbReference>
<dbReference type="EMBL" id="MT138142">
    <property type="protein sequence ID" value="QKN88950.1"/>
    <property type="molecule type" value="Genomic_RNA"/>
</dbReference>
<dbReference type="SUPFAM" id="SSF50494">
    <property type="entry name" value="Trypsin-like serine proteases"/>
    <property type="match status" value="1"/>
</dbReference>
<keyword evidence="1" id="KW-0696">RNA-directed RNA polymerase</keyword>
<evidence type="ECO:0000313" key="14">
    <source>
        <dbReference type="EMBL" id="QKN88950.1"/>
    </source>
</evidence>
<feature type="region of interest" description="Disordered" evidence="10">
    <location>
        <begin position="1"/>
        <end position="35"/>
    </location>
</feature>